<keyword evidence="4" id="KW-0238">DNA-binding</keyword>
<dbReference type="RefSeq" id="WP_184859951.1">
    <property type="nucleotide sequence ID" value="NZ_JACHLK010000007.1"/>
</dbReference>
<keyword evidence="5" id="KW-1185">Reference proteome</keyword>
<keyword evidence="1 2" id="KW-0597">Phosphoprotein</keyword>
<protein>
    <submittedName>
        <fullName evidence="4">DNA-binding response OmpR family regulator</fullName>
    </submittedName>
</protein>
<dbReference type="SUPFAM" id="SSF52172">
    <property type="entry name" value="CheY-like"/>
    <property type="match status" value="1"/>
</dbReference>
<dbReference type="PROSITE" id="PS50110">
    <property type="entry name" value="RESPONSE_REGULATORY"/>
    <property type="match status" value="1"/>
</dbReference>
<dbReference type="PANTHER" id="PTHR44591">
    <property type="entry name" value="STRESS RESPONSE REGULATOR PROTEIN 1"/>
    <property type="match status" value="1"/>
</dbReference>
<evidence type="ECO:0000313" key="4">
    <source>
        <dbReference type="EMBL" id="MBB6561195.1"/>
    </source>
</evidence>
<proteinExistence type="predicted"/>
<gene>
    <name evidence="4" type="ORF">HNP48_003883</name>
</gene>
<dbReference type="Proteomes" id="UP000575083">
    <property type="component" value="Unassembled WGS sequence"/>
</dbReference>
<dbReference type="Gene3D" id="3.40.50.2300">
    <property type="match status" value="1"/>
</dbReference>
<accession>A0A7X0UB38</accession>
<feature type="domain" description="Response regulatory" evidence="3">
    <location>
        <begin position="4"/>
        <end position="124"/>
    </location>
</feature>
<dbReference type="PANTHER" id="PTHR44591:SF3">
    <property type="entry name" value="RESPONSE REGULATORY DOMAIN-CONTAINING PROTEIN"/>
    <property type="match status" value="1"/>
</dbReference>
<evidence type="ECO:0000259" key="3">
    <source>
        <dbReference type="PROSITE" id="PS50110"/>
    </source>
</evidence>
<dbReference type="InterPro" id="IPR001789">
    <property type="entry name" value="Sig_transdc_resp-reg_receiver"/>
</dbReference>
<dbReference type="AlphaFoldDB" id="A0A7X0UB38"/>
<evidence type="ECO:0000256" key="1">
    <source>
        <dbReference type="ARBA" id="ARBA00022553"/>
    </source>
</evidence>
<reference evidence="4 5" key="1">
    <citation type="submission" date="2020-08" db="EMBL/GenBank/DDBJ databases">
        <title>Functional genomics of gut bacteria from endangered species of beetles.</title>
        <authorList>
            <person name="Carlos-Shanley C."/>
        </authorList>
    </citation>
    <scope>NUCLEOTIDE SEQUENCE [LARGE SCALE GENOMIC DNA]</scope>
    <source>
        <strain evidence="4 5">S00198</strain>
    </source>
</reference>
<name>A0A7X0UB38_9BURK</name>
<dbReference type="InterPro" id="IPR050595">
    <property type="entry name" value="Bact_response_regulator"/>
</dbReference>
<dbReference type="GO" id="GO:0000160">
    <property type="term" value="P:phosphorelay signal transduction system"/>
    <property type="evidence" value="ECO:0007669"/>
    <property type="project" value="InterPro"/>
</dbReference>
<dbReference type="Pfam" id="PF00072">
    <property type="entry name" value="Response_reg"/>
    <property type="match status" value="1"/>
</dbReference>
<organism evidence="4 5">
    <name type="scientific">Acidovorax soli</name>
    <dbReference type="NCBI Taxonomy" id="592050"/>
    <lineage>
        <taxon>Bacteria</taxon>
        <taxon>Pseudomonadati</taxon>
        <taxon>Pseudomonadota</taxon>
        <taxon>Betaproteobacteria</taxon>
        <taxon>Burkholderiales</taxon>
        <taxon>Comamonadaceae</taxon>
        <taxon>Acidovorax</taxon>
    </lineage>
</organism>
<dbReference type="SMART" id="SM00448">
    <property type="entry name" value="REC"/>
    <property type="match status" value="1"/>
</dbReference>
<comment type="caution">
    <text evidence="4">The sequence shown here is derived from an EMBL/GenBank/DDBJ whole genome shotgun (WGS) entry which is preliminary data.</text>
</comment>
<feature type="modified residue" description="4-aspartylphosphate" evidence="2">
    <location>
        <position position="53"/>
    </location>
</feature>
<evidence type="ECO:0000313" key="5">
    <source>
        <dbReference type="Proteomes" id="UP000575083"/>
    </source>
</evidence>
<dbReference type="EMBL" id="JACHLK010000007">
    <property type="protein sequence ID" value="MBB6561195.1"/>
    <property type="molecule type" value="Genomic_DNA"/>
</dbReference>
<evidence type="ECO:0000256" key="2">
    <source>
        <dbReference type="PROSITE-ProRule" id="PRU00169"/>
    </source>
</evidence>
<dbReference type="GO" id="GO:0003677">
    <property type="term" value="F:DNA binding"/>
    <property type="evidence" value="ECO:0007669"/>
    <property type="project" value="UniProtKB-KW"/>
</dbReference>
<sequence length="133" mass="13883">MPLEILVIDDNRDATELLEELLSMEGHAVRTAATAARALELAHEKPAQIFLVDQNLPDMAGSDLVPLLRASVAGHGDGRCFAIAITGMASGNARTAGGQMGAFDYILGKPLDFDAFDALLARCAAALQAPPAP</sequence>
<dbReference type="InterPro" id="IPR011006">
    <property type="entry name" value="CheY-like_superfamily"/>
</dbReference>